<dbReference type="GO" id="GO:0005829">
    <property type="term" value="C:cytosol"/>
    <property type="evidence" value="ECO:0007669"/>
    <property type="project" value="UniProtKB-ARBA"/>
</dbReference>
<dbReference type="PRINTS" id="PR00069">
    <property type="entry name" value="ALDKETRDTASE"/>
</dbReference>
<evidence type="ECO:0000313" key="3">
    <source>
        <dbReference type="EMBL" id="AEI38416.1"/>
    </source>
</evidence>
<evidence type="ECO:0000313" key="4">
    <source>
        <dbReference type="Proteomes" id="UP000000491"/>
    </source>
</evidence>
<gene>
    <name evidence="3" type="ordered locus">Zymop_1526</name>
</gene>
<dbReference type="eggNOG" id="COG0667">
    <property type="taxonomic scope" value="Bacteria"/>
</dbReference>
<dbReference type="InterPro" id="IPR023210">
    <property type="entry name" value="NADP_OxRdtase_dom"/>
</dbReference>
<dbReference type="FunFam" id="3.20.20.100:FF:000004">
    <property type="entry name" value="Oxidoreductase, aldo/keto reductase"/>
    <property type="match status" value="1"/>
</dbReference>
<dbReference type="EMBL" id="CP002865">
    <property type="protein sequence ID" value="AEI38416.1"/>
    <property type="molecule type" value="Genomic_DNA"/>
</dbReference>
<accession>F8EW06</accession>
<dbReference type="Gene3D" id="3.20.20.100">
    <property type="entry name" value="NADP-dependent oxidoreductase domain"/>
    <property type="match status" value="1"/>
</dbReference>
<organism evidence="3 4">
    <name type="scientific">Zymomonas mobilis subsp. pomaceae (strain ATCC 29192 / DSM 22645 / JCM 10191 / CCUG 17912 / NBRC 13757 / NCIMB 11200 / NRRL B-4491 / Barker I)</name>
    <dbReference type="NCBI Taxonomy" id="579138"/>
    <lineage>
        <taxon>Bacteria</taxon>
        <taxon>Pseudomonadati</taxon>
        <taxon>Pseudomonadota</taxon>
        <taxon>Alphaproteobacteria</taxon>
        <taxon>Sphingomonadales</taxon>
        <taxon>Zymomonadaceae</taxon>
        <taxon>Zymomonas</taxon>
    </lineage>
</organism>
<dbReference type="SUPFAM" id="SSF51430">
    <property type="entry name" value="NAD(P)-linked oxidoreductase"/>
    <property type="match status" value="1"/>
</dbReference>
<dbReference type="GO" id="GO:0016491">
    <property type="term" value="F:oxidoreductase activity"/>
    <property type="evidence" value="ECO:0007669"/>
    <property type="project" value="UniProtKB-KW"/>
</dbReference>
<dbReference type="InterPro" id="IPR036812">
    <property type="entry name" value="NAD(P)_OxRdtase_dom_sf"/>
</dbReference>
<dbReference type="PROSITE" id="PS00062">
    <property type="entry name" value="ALDOKETO_REDUCTASE_2"/>
    <property type="match status" value="1"/>
</dbReference>
<protein>
    <submittedName>
        <fullName evidence="3">Aldo/keto reductase</fullName>
    </submittedName>
</protein>
<name>F8EW06_ZYMMT</name>
<dbReference type="Proteomes" id="UP000000491">
    <property type="component" value="Chromosome"/>
</dbReference>
<dbReference type="InterPro" id="IPR018170">
    <property type="entry name" value="Aldo/ket_reductase_CS"/>
</dbReference>
<dbReference type="RefSeq" id="WP_013934804.1">
    <property type="nucleotide sequence ID" value="NC_015709.1"/>
</dbReference>
<dbReference type="PATRIC" id="fig|579138.3.peg.1617"/>
<keyword evidence="1" id="KW-0560">Oxidoreductase</keyword>
<dbReference type="PANTHER" id="PTHR43364:SF18">
    <property type="entry name" value="OXIDOREDUCTASE"/>
    <property type="match status" value="1"/>
</dbReference>
<dbReference type="AlphaFoldDB" id="F8EW06"/>
<feature type="domain" description="NADP-dependent oxidoreductase" evidence="2">
    <location>
        <begin position="16"/>
        <end position="317"/>
    </location>
</feature>
<dbReference type="PANTHER" id="PTHR43364">
    <property type="entry name" value="NADH-SPECIFIC METHYLGLYOXAL REDUCTASE-RELATED"/>
    <property type="match status" value="1"/>
</dbReference>
<reference evidence="3 4" key="1">
    <citation type="journal article" date="2011" name="J. Bacteriol.">
        <title>Genome sequence of the ethanol-producing Zymomonas mobilis subsp. pomaceae lectotype strain ATCC 29192.</title>
        <authorList>
            <person name="Kouvelis V.N."/>
            <person name="Davenport K.W."/>
            <person name="Brettin T.S."/>
            <person name="Bruce D."/>
            <person name="Detter C."/>
            <person name="Han C.S."/>
            <person name="Nolan M."/>
            <person name="Tapia R."/>
            <person name="Damoulaki A."/>
            <person name="Kyrpides N.C."/>
            <person name="Typas M.A."/>
            <person name="Pappas K.M."/>
        </authorList>
    </citation>
    <scope>NUCLEOTIDE SEQUENCE [LARGE SCALE GENOMIC DNA]</scope>
    <source>
        <strain evidence="4">ATCC 29192 / DSM 22645 / JCM 10191 / CCUG 17912 / NBRC 13757 / NCIMB 11200 / NRRL B-4491 / Barker I</strain>
    </source>
</reference>
<dbReference type="InterPro" id="IPR050523">
    <property type="entry name" value="AKR_Detox_Biosynth"/>
</dbReference>
<proteinExistence type="predicted"/>
<dbReference type="STRING" id="579138.Zymop_1526"/>
<dbReference type="InterPro" id="IPR020471">
    <property type="entry name" value="AKR"/>
</dbReference>
<sequence>MEYRQLGRSGLKVSALSLGTMTFGGKGDFADTGHTDIKGAQHQIELCRDAGINLFDTADIYSNGLSEEILGKALGKKRKDVLVSTKARFPMGKGPNDAGSSRYHLIRACEASLKRLNTDYIDLYHLHEWDGVTPLEETLEALDSLIRSGKIRYIGLSNFSGWQAMKAMHVAKSEHFIPPVSQQIHYSLQAREAEREIIPVSIDQGLGLLIWSPLAGGLLSGKYRRDQKPPEGSRQLTKWGEPPVYDQEKLYDIVEVLVKIAEERKLSPAEISLAWLLSNPAVTSVIIGARTDEQLNSNLKAAEVKLSNDEKACLDKVSQQPLPYPFWHQAKTAKDRLSPADLSLLAPYLQ</sequence>
<dbReference type="Pfam" id="PF00248">
    <property type="entry name" value="Aldo_ket_red"/>
    <property type="match status" value="1"/>
</dbReference>
<dbReference type="HOGENOM" id="CLU_023205_2_0_5"/>
<evidence type="ECO:0000256" key="1">
    <source>
        <dbReference type="ARBA" id="ARBA00023002"/>
    </source>
</evidence>
<evidence type="ECO:0000259" key="2">
    <source>
        <dbReference type="Pfam" id="PF00248"/>
    </source>
</evidence>
<dbReference type="KEGG" id="zmp:Zymop_1526"/>
<dbReference type="CDD" id="cd19091">
    <property type="entry name" value="AKR_PsAKR"/>
    <property type="match status" value="1"/>
</dbReference>